<dbReference type="Gene3D" id="1.20.1610.10">
    <property type="entry name" value="alpha-1,2-mannosidases domains"/>
    <property type="match status" value="1"/>
</dbReference>
<keyword evidence="6" id="KW-0378">Hydrolase</keyword>
<gene>
    <name evidence="6" type="ORF">GXP67_30555</name>
</gene>
<dbReference type="Gene3D" id="1.20.1050.60">
    <property type="entry name" value="alpha-1,2-mannosidase"/>
    <property type="match status" value="1"/>
</dbReference>
<dbReference type="InterPro" id="IPR008928">
    <property type="entry name" value="6-hairpin_glycosidase_sf"/>
</dbReference>
<dbReference type="PANTHER" id="PTHR12143:SF39">
    <property type="entry name" value="SECRETED PROTEIN"/>
    <property type="match status" value="1"/>
</dbReference>
<keyword evidence="7" id="KW-1185">Reference proteome</keyword>
<dbReference type="AlphaFoldDB" id="A0A6C0GXL8"/>
<dbReference type="SUPFAM" id="SSF48208">
    <property type="entry name" value="Six-hairpin glycosidases"/>
    <property type="match status" value="1"/>
</dbReference>
<dbReference type="Gene3D" id="2.70.98.10">
    <property type="match status" value="1"/>
</dbReference>
<comment type="subunit">
    <text evidence="2">Monomer.</text>
</comment>
<protein>
    <submittedName>
        <fullName evidence="6">Glycoside hydrolase family 92 protein</fullName>
    </submittedName>
</protein>
<dbReference type="Pfam" id="PF07971">
    <property type="entry name" value="Glyco_hydro_92"/>
    <property type="match status" value="1"/>
</dbReference>
<dbReference type="Proteomes" id="UP000480178">
    <property type="component" value="Chromosome"/>
</dbReference>
<dbReference type="NCBIfam" id="TIGR01180">
    <property type="entry name" value="aman2_put"/>
    <property type="match status" value="1"/>
</dbReference>
<dbReference type="GO" id="GO:0000224">
    <property type="term" value="F:peptide-N4-(N-acetyl-beta-glucosaminyl)asparagine amidase activity"/>
    <property type="evidence" value="ECO:0007669"/>
    <property type="project" value="TreeGrafter"/>
</dbReference>
<accession>A0A6C0GXL8</accession>
<dbReference type="InterPro" id="IPR041371">
    <property type="entry name" value="GH92_N"/>
</dbReference>
<evidence type="ECO:0000256" key="3">
    <source>
        <dbReference type="ARBA" id="ARBA00022837"/>
    </source>
</evidence>
<organism evidence="6 7">
    <name type="scientific">Rhodocytophaga rosea</name>
    <dbReference type="NCBI Taxonomy" id="2704465"/>
    <lineage>
        <taxon>Bacteria</taxon>
        <taxon>Pseudomonadati</taxon>
        <taxon>Bacteroidota</taxon>
        <taxon>Cytophagia</taxon>
        <taxon>Cytophagales</taxon>
        <taxon>Rhodocytophagaceae</taxon>
        <taxon>Rhodocytophaga</taxon>
    </lineage>
</organism>
<dbReference type="EMBL" id="CP048222">
    <property type="protein sequence ID" value="QHT72222.1"/>
    <property type="molecule type" value="Genomic_DNA"/>
</dbReference>
<evidence type="ECO:0000259" key="5">
    <source>
        <dbReference type="Pfam" id="PF17678"/>
    </source>
</evidence>
<dbReference type="Gene3D" id="3.30.2080.10">
    <property type="entry name" value="GH92 mannosidase domain"/>
    <property type="match status" value="1"/>
</dbReference>
<reference evidence="6 7" key="1">
    <citation type="submission" date="2020-01" db="EMBL/GenBank/DDBJ databases">
        <authorList>
            <person name="Kim M.K."/>
        </authorList>
    </citation>
    <scope>NUCLEOTIDE SEQUENCE [LARGE SCALE GENOMIC DNA]</scope>
    <source>
        <strain evidence="6 7">172606-1</strain>
    </source>
</reference>
<evidence type="ECO:0000259" key="4">
    <source>
        <dbReference type="Pfam" id="PF07971"/>
    </source>
</evidence>
<feature type="domain" description="Glycosyl hydrolase family 92 N-terminal" evidence="5">
    <location>
        <begin position="51"/>
        <end position="294"/>
    </location>
</feature>
<sequence>MRYSNSTFSVLTWLRFVNQRAFVILVIHIVLVCVFSDTSTAQTAKPDFTQFVDPHIGTAHCRWFHFTPGAIPFGMAKPAPSTDGHYGNKSGWEAVGYDFRHESIEGFANFHEFQIGGIVFAPLTGKLQTIPGKLENTNEGYRSPFDRKDEKATSGYYSVVLKEYGIKAELTATERVAFHRYTFPAGNESHILFDIGNRQGESGRVKDAKVYMTPDGRIEGFVTTLPEYVQKYQAGAEVSMYFSAVLDKKPTAFGVFKGNEQQAGKKELSGEGAGMYLTFTTKANESVTIKAGLSYTSIENARLNLQTEAANLSFDQAKNQALSTWNTYLGRIQVETSNRADKVKFYTGLYHALLGRGLASDVNGAYPKNDGTVGQIPVDKNNKPVHHHYNTDAIWGAFWNLTQLWALAYPEYYSAFVKSQLLVYKDAGWLGDGIANSKYVSGVGTNFVSLVMASAYMCGIRDFDVNLAYEASLKNEIDGNNRPRGAGKLDVDRFVKYGFVNHIDKSDASDEIWRFSGSHTLEYAFSSFSVAQWAKLLGKEKDHQQLMRLSKAWEQLYDPKTQFLRPKYADGKFIDNFKPTEVWRGFQEGNAWQYTFYVPHEPESLVAKVGKDRFNSRLDSIFTVSQKAVFGGGKNIDAFAGLEGLYNHGNQPNLHISWLFNYSGKPSLTQKWARAICNEFYGTEGVHGYGYGQDEDQGQLGAWYVIGSMGLFDVKALTETEPSFGIGSPLFTKITIQLNQKYYKGKEFVIEARNNSQKNSYVQSFTMNGKKLYKPFIPFKSVTDGGTLILEMGNKPKDSY</sequence>
<dbReference type="InterPro" id="IPR050883">
    <property type="entry name" value="PNGase"/>
</dbReference>
<dbReference type="GO" id="GO:0006516">
    <property type="term" value="P:glycoprotein catabolic process"/>
    <property type="evidence" value="ECO:0007669"/>
    <property type="project" value="TreeGrafter"/>
</dbReference>
<name>A0A6C0GXL8_9BACT</name>
<evidence type="ECO:0000313" key="7">
    <source>
        <dbReference type="Proteomes" id="UP000480178"/>
    </source>
</evidence>
<dbReference type="GO" id="GO:0005829">
    <property type="term" value="C:cytosol"/>
    <property type="evidence" value="ECO:0007669"/>
    <property type="project" value="TreeGrafter"/>
</dbReference>
<dbReference type="InterPro" id="IPR005887">
    <property type="entry name" value="GH92_a_mannosidase_put"/>
</dbReference>
<dbReference type="KEGG" id="rhoz:GXP67_30555"/>
<dbReference type="PANTHER" id="PTHR12143">
    <property type="entry name" value="PEPTIDE N-GLYCANASE PNGASE -RELATED"/>
    <property type="match status" value="1"/>
</dbReference>
<dbReference type="GO" id="GO:0030246">
    <property type="term" value="F:carbohydrate binding"/>
    <property type="evidence" value="ECO:0007669"/>
    <property type="project" value="InterPro"/>
</dbReference>
<feature type="domain" description="Glycosyl hydrolase family 92" evidence="4">
    <location>
        <begin position="300"/>
        <end position="794"/>
    </location>
</feature>
<dbReference type="InterPro" id="IPR012939">
    <property type="entry name" value="Glyco_hydro_92"/>
</dbReference>
<evidence type="ECO:0000313" key="6">
    <source>
        <dbReference type="EMBL" id="QHT72222.1"/>
    </source>
</evidence>
<comment type="cofactor">
    <cofactor evidence="1">
        <name>Ca(2+)</name>
        <dbReference type="ChEBI" id="CHEBI:29108"/>
    </cofactor>
</comment>
<dbReference type="InterPro" id="IPR014718">
    <property type="entry name" value="GH-type_carb-bd"/>
</dbReference>
<dbReference type="GO" id="GO:0005975">
    <property type="term" value="P:carbohydrate metabolic process"/>
    <property type="evidence" value="ECO:0007669"/>
    <property type="project" value="InterPro"/>
</dbReference>
<proteinExistence type="predicted"/>
<evidence type="ECO:0000256" key="2">
    <source>
        <dbReference type="ARBA" id="ARBA00011245"/>
    </source>
</evidence>
<evidence type="ECO:0000256" key="1">
    <source>
        <dbReference type="ARBA" id="ARBA00001913"/>
    </source>
</evidence>
<keyword evidence="3" id="KW-0106">Calcium</keyword>
<dbReference type="Pfam" id="PF17678">
    <property type="entry name" value="Glyco_hydro_92N"/>
    <property type="match status" value="1"/>
</dbReference>